<evidence type="ECO:0000313" key="2">
    <source>
        <dbReference type="EMBL" id="KAF4228552.1"/>
    </source>
</evidence>
<protein>
    <submittedName>
        <fullName evidence="2">Uncharacterized protein</fullName>
    </submittedName>
</protein>
<dbReference type="Proteomes" id="UP000653565">
    <property type="component" value="Unassembled WGS sequence"/>
</dbReference>
<dbReference type="OrthoDB" id="4463410at2759"/>
<dbReference type="EMBL" id="JAAAPX010000148">
    <property type="protein sequence ID" value="KAF4228552.1"/>
    <property type="molecule type" value="Genomic_DNA"/>
</dbReference>
<dbReference type="AlphaFoldDB" id="A0A8H4GG58"/>
<keyword evidence="3" id="KW-1185">Reference proteome</keyword>
<organism evidence="2 3">
    <name type="scientific">Aspergillus fumigatiaffinis</name>
    <dbReference type="NCBI Taxonomy" id="340414"/>
    <lineage>
        <taxon>Eukaryota</taxon>
        <taxon>Fungi</taxon>
        <taxon>Dikarya</taxon>
        <taxon>Ascomycota</taxon>
        <taxon>Pezizomycotina</taxon>
        <taxon>Eurotiomycetes</taxon>
        <taxon>Eurotiomycetidae</taxon>
        <taxon>Eurotiales</taxon>
        <taxon>Aspergillaceae</taxon>
        <taxon>Aspergillus</taxon>
        <taxon>Aspergillus subgen. Fumigati</taxon>
    </lineage>
</organism>
<gene>
    <name evidence="2" type="ORF">CNMCM6805_001970</name>
</gene>
<name>A0A8H4GG58_9EURO</name>
<comment type="caution">
    <text evidence="2">The sequence shown here is derived from an EMBL/GenBank/DDBJ whole genome shotgun (WGS) entry which is preliminary data.</text>
</comment>
<accession>A0A8H4GG58</accession>
<feature type="region of interest" description="Disordered" evidence="1">
    <location>
        <begin position="31"/>
        <end position="65"/>
    </location>
</feature>
<evidence type="ECO:0000313" key="3">
    <source>
        <dbReference type="Proteomes" id="UP000653565"/>
    </source>
</evidence>
<reference evidence="2" key="2">
    <citation type="submission" date="2020-04" db="EMBL/GenBank/DDBJ databases">
        <authorList>
            <person name="Santos R.A.C."/>
            <person name="Steenwyk J.L."/>
            <person name="Rivero-Menendez O."/>
            <person name="Mead M.E."/>
            <person name="Silva L.P."/>
            <person name="Bastos R.W."/>
            <person name="Alastruey-Izquierdo A."/>
            <person name="Goldman G.H."/>
            <person name="Rokas A."/>
        </authorList>
    </citation>
    <scope>NUCLEOTIDE SEQUENCE</scope>
    <source>
        <strain evidence="2">CNM-CM6805</strain>
    </source>
</reference>
<proteinExistence type="predicted"/>
<feature type="compositionally biased region" description="Polar residues" evidence="1">
    <location>
        <begin position="46"/>
        <end position="60"/>
    </location>
</feature>
<reference evidence="2" key="1">
    <citation type="journal article" date="2020" name="bioRxiv">
        <title>Genomic and phenotypic heterogeneity of clinical isolates of the human pathogens Aspergillus fumigatus, Aspergillus lentulus and Aspergillus fumigatiaffinis.</title>
        <authorList>
            <person name="dos Santos R.A.C."/>
            <person name="Steenwyk J.L."/>
            <person name="Rivero-Menendez O."/>
            <person name="Mead M.E."/>
            <person name="Silva L.P."/>
            <person name="Bastos R.W."/>
            <person name="Alastruey-Izquierdo A."/>
            <person name="Goldman G.H."/>
            <person name="Rokas A."/>
        </authorList>
    </citation>
    <scope>NUCLEOTIDE SEQUENCE</scope>
    <source>
        <strain evidence="2">CNM-CM6805</strain>
    </source>
</reference>
<evidence type="ECO:0000256" key="1">
    <source>
        <dbReference type="SAM" id="MobiDB-lite"/>
    </source>
</evidence>
<sequence>MLRAPIVYHFTEEELNNIELIDGDRASNQLSDGWSYSDKEDPSTPSPSAASRLKGSSSDNTGGGYQSKCYWVSSTKPEDKNIAARIIQPDGKIVTTEVTAQVSFAALAGTTTTTVKVVPEVIICRPAFFWQTCGGRALINKALIIFE</sequence>